<dbReference type="InterPro" id="IPR000719">
    <property type="entry name" value="Prot_kinase_dom"/>
</dbReference>
<feature type="compositionally biased region" description="Polar residues" evidence="1">
    <location>
        <begin position="9"/>
        <end position="18"/>
    </location>
</feature>
<keyword evidence="3" id="KW-1185">Reference proteome</keyword>
<dbReference type="InterPro" id="IPR011009">
    <property type="entry name" value="Kinase-like_dom_sf"/>
</dbReference>
<evidence type="ECO:0000259" key="2">
    <source>
        <dbReference type="PROSITE" id="PS50011"/>
    </source>
</evidence>
<dbReference type="PIRSF" id="PIRSF000654">
    <property type="entry name" value="Integrin-linked_kinase"/>
    <property type="match status" value="1"/>
</dbReference>
<dbReference type="RefSeq" id="XP_002133094.2">
    <property type="nucleotide sequence ID" value="XM_002133058.3"/>
</dbReference>
<evidence type="ECO:0000313" key="3">
    <source>
        <dbReference type="Proteomes" id="UP000001819"/>
    </source>
</evidence>
<name>A0A6I8UY33_DROPS</name>
<dbReference type="ExpressionAtlas" id="A0A6I8UY33">
    <property type="expression patterns" value="baseline"/>
</dbReference>
<feature type="domain" description="Protein kinase" evidence="2">
    <location>
        <begin position="28"/>
        <end position="330"/>
    </location>
</feature>
<dbReference type="KEGG" id="dpo:6902552"/>
<accession>A0A6I8UY33</accession>
<dbReference type="InterPro" id="IPR008271">
    <property type="entry name" value="Ser/Thr_kinase_AS"/>
</dbReference>
<dbReference type="SMART" id="SM00220">
    <property type="entry name" value="S_TKc"/>
    <property type="match status" value="1"/>
</dbReference>
<evidence type="ECO:0000256" key="1">
    <source>
        <dbReference type="SAM" id="MobiDB-lite"/>
    </source>
</evidence>
<gene>
    <name evidence="4" type="primary">LOC6902552</name>
</gene>
<protein>
    <submittedName>
        <fullName evidence="4">Lymphokine-activated killer T-cell-originated protein kinase-like</fullName>
    </submittedName>
</protein>
<dbReference type="AlphaFoldDB" id="A0A6I8UY33"/>
<dbReference type="PROSITE" id="PS50011">
    <property type="entry name" value="PROTEIN_KINASE_DOM"/>
    <property type="match status" value="1"/>
</dbReference>
<proteinExistence type="predicted"/>
<dbReference type="Gene3D" id="1.10.510.10">
    <property type="entry name" value="Transferase(Phosphotransferase) domain 1"/>
    <property type="match status" value="1"/>
</dbReference>
<dbReference type="SUPFAM" id="SSF56112">
    <property type="entry name" value="Protein kinase-like (PK-like)"/>
    <property type="match status" value="1"/>
</dbReference>
<dbReference type="InterPro" id="IPR051681">
    <property type="entry name" value="Ser/Thr_Kinases-Pseudokinases"/>
</dbReference>
<feature type="region of interest" description="Disordered" evidence="1">
    <location>
        <begin position="1"/>
        <end position="24"/>
    </location>
</feature>
<dbReference type="PANTHER" id="PTHR44329">
    <property type="entry name" value="SERINE/THREONINE-PROTEIN KINASE TNNI3K-RELATED"/>
    <property type="match status" value="1"/>
</dbReference>
<dbReference type="InParanoid" id="A0A6I8UY33"/>
<dbReference type="GO" id="GO:0004674">
    <property type="term" value="F:protein serine/threonine kinase activity"/>
    <property type="evidence" value="ECO:0007669"/>
    <property type="project" value="TreeGrafter"/>
</dbReference>
<dbReference type="PROSITE" id="PS00108">
    <property type="entry name" value="PROTEIN_KINASE_ST"/>
    <property type="match status" value="1"/>
</dbReference>
<dbReference type="GO" id="GO:0005524">
    <property type="term" value="F:ATP binding"/>
    <property type="evidence" value="ECO:0007669"/>
    <property type="project" value="InterPro"/>
</dbReference>
<dbReference type="Proteomes" id="UP000001819">
    <property type="component" value="Chromosome 4"/>
</dbReference>
<dbReference type="Pfam" id="PF00069">
    <property type="entry name" value="Pkinase"/>
    <property type="match status" value="1"/>
</dbReference>
<sequence>METPPRRSPNLSPENGQDISSPIRIPASSSMKTLGFGSGVKVYRLDRSPRRGQIRTPLAVKRMTQDAVEKKEMVFNERILHEAEILGKLKHPNIVGFCGLVTSLEGLNSLVLEICGNSLGSILDERHEGKLGPLPAKYTTKVITDVARALDFLHTDARVLHGDLKSFNVLINGEFENCKLCDFGVALPLDEHGQVQLRRSGSLFYEGTGLWAAPEVITQSEILDNKADIFSFGLVIYETLALVPPHTLNMDMFCGDNKENLPDNDLIEDLSDLTESSLLPPYGMRPALPVGFQVSEEHDSIVALFFLCTNASLEDRPAARTILQSFEKGP</sequence>
<reference evidence="4" key="1">
    <citation type="submission" date="2025-08" db="UniProtKB">
        <authorList>
            <consortium name="RefSeq"/>
        </authorList>
    </citation>
    <scope>IDENTIFICATION</scope>
    <source>
        <strain evidence="4">MV-25-SWS-2005</strain>
        <tissue evidence="4">Whole body</tissue>
    </source>
</reference>
<evidence type="ECO:0000313" key="4">
    <source>
        <dbReference type="RefSeq" id="XP_002133094.2"/>
    </source>
</evidence>
<organism evidence="3 4">
    <name type="scientific">Drosophila pseudoobscura pseudoobscura</name>
    <name type="common">Fruit fly</name>
    <dbReference type="NCBI Taxonomy" id="46245"/>
    <lineage>
        <taxon>Eukaryota</taxon>
        <taxon>Metazoa</taxon>
        <taxon>Ecdysozoa</taxon>
        <taxon>Arthropoda</taxon>
        <taxon>Hexapoda</taxon>
        <taxon>Insecta</taxon>
        <taxon>Pterygota</taxon>
        <taxon>Neoptera</taxon>
        <taxon>Endopterygota</taxon>
        <taxon>Diptera</taxon>
        <taxon>Brachycera</taxon>
        <taxon>Muscomorpha</taxon>
        <taxon>Ephydroidea</taxon>
        <taxon>Drosophilidae</taxon>
        <taxon>Drosophila</taxon>
        <taxon>Sophophora</taxon>
    </lineage>
</organism>